<gene>
    <name evidence="4" type="ORF">SEVIR_2G117833v2</name>
    <name evidence="3" type="ORF">SEVIR_3G272113v2</name>
    <name evidence="2" type="ORF">SEVIR_5G328401v2</name>
</gene>
<accession>A0A4U6VS08</accession>
<evidence type="ECO:0000313" key="4">
    <source>
        <dbReference type="EMBL" id="TKW31624.1"/>
    </source>
</evidence>
<proteinExistence type="predicted"/>
<dbReference type="EMBL" id="CM016554">
    <property type="protein sequence ID" value="TKW27659.1"/>
    <property type="molecule type" value="Genomic_DNA"/>
</dbReference>
<feature type="chain" id="PRO_5033452851" evidence="1">
    <location>
        <begin position="19"/>
        <end position="33"/>
    </location>
</feature>
<dbReference type="EMBL" id="CM016553">
    <property type="protein sequence ID" value="TKW31624.1"/>
    <property type="molecule type" value="Genomic_DNA"/>
</dbReference>
<keyword evidence="1" id="KW-0732">Signal</keyword>
<dbReference type="Proteomes" id="UP000298652">
    <property type="component" value="Chromosome 3"/>
</dbReference>
<evidence type="ECO:0000313" key="3">
    <source>
        <dbReference type="EMBL" id="TKW27659.1"/>
    </source>
</evidence>
<protein>
    <submittedName>
        <fullName evidence="4">Uncharacterized protein</fullName>
    </submittedName>
</protein>
<feature type="signal peptide" evidence="1">
    <location>
        <begin position="1"/>
        <end position="18"/>
    </location>
</feature>
<dbReference type="Gramene" id="TKW31624">
    <property type="protein sequence ID" value="TKW31624"/>
    <property type="gene ID" value="SEVIR_2G117833v2"/>
</dbReference>
<evidence type="ECO:0000313" key="2">
    <source>
        <dbReference type="EMBL" id="TKW16880.1"/>
    </source>
</evidence>
<keyword evidence="5" id="KW-1185">Reference proteome</keyword>
<sequence>MVVGLLMMWRTLLMSSFSLRMIREIFQKMWMCL</sequence>
<dbReference type="Proteomes" id="UP000298652">
    <property type="component" value="Chromosome 2"/>
</dbReference>
<dbReference type="Proteomes" id="UP000298652">
    <property type="component" value="Chromosome 5"/>
</dbReference>
<dbReference type="AlphaFoldDB" id="A0A4U6VS08"/>
<organism evidence="4 5">
    <name type="scientific">Setaria viridis</name>
    <name type="common">Green bristlegrass</name>
    <name type="synonym">Setaria italica subsp. viridis</name>
    <dbReference type="NCBI Taxonomy" id="4556"/>
    <lineage>
        <taxon>Eukaryota</taxon>
        <taxon>Viridiplantae</taxon>
        <taxon>Streptophyta</taxon>
        <taxon>Embryophyta</taxon>
        <taxon>Tracheophyta</taxon>
        <taxon>Spermatophyta</taxon>
        <taxon>Magnoliopsida</taxon>
        <taxon>Liliopsida</taxon>
        <taxon>Poales</taxon>
        <taxon>Poaceae</taxon>
        <taxon>PACMAD clade</taxon>
        <taxon>Panicoideae</taxon>
        <taxon>Panicodae</taxon>
        <taxon>Paniceae</taxon>
        <taxon>Cenchrinae</taxon>
        <taxon>Setaria</taxon>
    </lineage>
</organism>
<dbReference type="EMBL" id="CM016556">
    <property type="protein sequence ID" value="TKW16880.1"/>
    <property type="molecule type" value="Genomic_DNA"/>
</dbReference>
<evidence type="ECO:0000313" key="5">
    <source>
        <dbReference type="Proteomes" id="UP000298652"/>
    </source>
</evidence>
<dbReference type="Gramene" id="TKW16880">
    <property type="protein sequence ID" value="TKW16880"/>
    <property type="gene ID" value="SEVIR_5G328401v2"/>
</dbReference>
<evidence type="ECO:0000256" key="1">
    <source>
        <dbReference type="SAM" id="SignalP"/>
    </source>
</evidence>
<name>A0A4U6VS08_SETVI</name>
<dbReference type="Gramene" id="TKW27659">
    <property type="protein sequence ID" value="TKW27659"/>
    <property type="gene ID" value="SEVIR_3G272113v2"/>
</dbReference>
<reference evidence="4 5" key="1">
    <citation type="submission" date="2019-03" db="EMBL/GenBank/DDBJ databases">
        <title>WGS assembly of Setaria viridis.</title>
        <authorList>
            <person name="Huang P."/>
            <person name="Jenkins J."/>
            <person name="Grimwood J."/>
            <person name="Barry K."/>
            <person name="Healey A."/>
            <person name="Mamidi S."/>
            <person name="Sreedasyam A."/>
            <person name="Shu S."/>
            <person name="Feldman M."/>
            <person name="Wu J."/>
            <person name="Yu Y."/>
            <person name="Chen C."/>
            <person name="Johnson J."/>
            <person name="Rokhsar D."/>
            <person name="Baxter I."/>
            <person name="Schmutz J."/>
            <person name="Brutnell T."/>
            <person name="Kellogg E."/>
        </authorList>
    </citation>
    <scope>NUCLEOTIDE SEQUENCE [LARGE SCALE GENOMIC DNA]</scope>
    <source>
        <strain evidence="5">cv. A10</strain>
    </source>
</reference>